<evidence type="ECO:0000313" key="1">
    <source>
        <dbReference type="EMBL" id="KAI3750188.1"/>
    </source>
</evidence>
<organism evidence="1 2">
    <name type="scientific">Cichorium intybus</name>
    <name type="common">Chicory</name>
    <dbReference type="NCBI Taxonomy" id="13427"/>
    <lineage>
        <taxon>Eukaryota</taxon>
        <taxon>Viridiplantae</taxon>
        <taxon>Streptophyta</taxon>
        <taxon>Embryophyta</taxon>
        <taxon>Tracheophyta</taxon>
        <taxon>Spermatophyta</taxon>
        <taxon>Magnoliopsida</taxon>
        <taxon>eudicotyledons</taxon>
        <taxon>Gunneridae</taxon>
        <taxon>Pentapetalae</taxon>
        <taxon>asterids</taxon>
        <taxon>campanulids</taxon>
        <taxon>Asterales</taxon>
        <taxon>Asteraceae</taxon>
        <taxon>Cichorioideae</taxon>
        <taxon>Cichorieae</taxon>
        <taxon>Cichoriinae</taxon>
        <taxon>Cichorium</taxon>
    </lineage>
</organism>
<dbReference type="EMBL" id="CM042012">
    <property type="protein sequence ID" value="KAI3750188.1"/>
    <property type="molecule type" value="Genomic_DNA"/>
</dbReference>
<proteinExistence type="predicted"/>
<protein>
    <submittedName>
        <fullName evidence="1">Uncharacterized protein</fullName>
    </submittedName>
</protein>
<evidence type="ECO:0000313" key="2">
    <source>
        <dbReference type="Proteomes" id="UP001055811"/>
    </source>
</evidence>
<keyword evidence="2" id="KW-1185">Reference proteome</keyword>
<accession>A0ACB9DU26</accession>
<dbReference type="Proteomes" id="UP001055811">
    <property type="component" value="Linkage Group LG04"/>
</dbReference>
<gene>
    <name evidence="1" type="ORF">L2E82_20817</name>
</gene>
<comment type="caution">
    <text evidence="1">The sequence shown here is derived from an EMBL/GenBank/DDBJ whole genome shotgun (WGS) entry which is preliminary data.</text>
</comment>
<reference evidence="2" key="1">
    <citation type="journal article" date="2022" name="Mol. Ecol. Resour.">
        <title>The genomes of chicory, endive, great burdock and yacon provide insights into Asteraceae palaeo-polyploidization history and plant inulin production.</title>
        <authorList>
            <person name="Fan W."/>
            <person name="Wang S."/>
            <person name="Wang H."/>
            <person name="Wang A."/>
            <person name="Jiang F."/>
            <person name="Liu H."/>
            <person name="Zhao H."/>
            <person name="Xu D."/>
            <person name="Zhang Y."/>
        </authorList>
    </citation>
    <scope>NUCLEOTIDE SEQUENCE [LARGE SCALE GENOMIC DNA]</scope>
    <source>
        <strain evidence="2">cv. Punajuju</strain>
    </source>
</reference>
<name>A0ACB9DU26_CICIN</name>
<sequence>MCCGGRPCKQLKNMDHYHQLLKLQVVNCLFHIHKYLPLSYRNDKLQNITVFSLLTNDGNKCSSLCSWCSSKVLKVALTRSFSET</sequence>
<reference evidence="1 2" key="2">
    <citation type="journal article" date="2022" name="Mol. Ecol. Resour.">
        <title>The genomes of chicory, endive, great burdock and yacon provide insights into Asteraceae paleo-polyploidization history and plant inulin production.</title>
        <authorList>
            <person name="Fan W."/>
            <person name="Wang S."/>
            <person name="Wang H."/>
            <person name="Wang A."/>
            <person name="Jiang F."/>
            <person name="Liu H."/>
            <person name="Zhao H."/>
            <person name="Xu D."/>
            <person name="Zhang Y."/>
        </authorList>
    </citation>
    <scope>NUCLEOTIDE SEQUENCE [LARGE SCALE GENOMIC DNA]</scope>
    <source>
        <strain evidence="2">cv. Punajuju</strain>
        <tissue evidence="1">Leaves</tissue>
    </source>
</reference>